<keyword evidence="2" id="KW-1185">Reference proteome</keyword>
<gene>
    <name evidence="1" type="ORF">K1T71_013920</name>
</gene>
<evidence type="ECO:0000313" key="2">
    <source>
        <dbReference type="Proteomes" id="UP000824533"/>
    </source>
</evidence>
<evidence type="ECO:0000313" key="1">
    <source>
        <dbReference type="EMBL" id="KAJ0170549.1"/>
    </source>
</evidence>
<organism evidence="1 2">
    <name type="scientific">Dendrolimus kikuchii</name>
    <dbReference type="NCBI Taxonomy" id="765133"/>
    <lineage>
        <taxon>Eukaryota</taxon>
        <taxon>Metazoa</taxon>
        <taxon>Ecdysozoa</taxon>
        <taxon>Arthropoda</taxon>
        <taxon>Hexapoda</taxon>
        <taxon>Insecta</taxon>
        <taxon>Pterygota</taxon>
        <taxon>Neoptera</taxon>
        <taxon>Endopterygota</taxon>
        <taxon>Lepidoptera</taxon>
        <taxon>Glossata</taxon>
        <taxon>Ditrysia</taxon>
        <taxon>Bombycoidea</taxon>
        <taxon>Lasiocampidae</taxon>
        <taxon>Dendrolimus</taxon>
    </lineage>
</organism>
<reference evidence="1 2" key="1">
    <citation type="journal article" date="2021" name="Front. Genet.">
        <title>Chromosome-Level Genome Assembly Reveals Significant Gene Expansion in the Toll and IMD Signaling Pathways of Dendrolimus kikuchii.</title>
        <authorList>
            <person name="Zhou J."/>
            <person name="Wu P."/>
            <person name="Xiong Z."/>
            <person name="Liu N."/>
            <person name="Zhao N."/>
            <person name="Ji M."/>
            <person name="Qiu Y."/>
            <person name="Yang B."/>
        </authorList>
    </citation>
    <scope>NUCLEOTIDE SEQUENCE [LARGE SCALE GENOMIC DNA]</scope>
    <source>
        <strain evidence="1">Ann1</strain>
    </source>
</reference>
<comment type="caution">
    <text evidence="1">The sequence shown here is derived from an EMBL/GenBank/DDBJ whole genome shotgun (WGS) entry which is preliminary data.</text>
</comment>
<proteinExistence type="predicted"/>
<dbReference type="EMBL" id="CM034413">
    <property type="protein sequence ID" value="KAJ0170549.1"/>
    <property type="molecule type" value="Genomic_DNA"/>
</dbReference>
<accession>A0ACC1CG45</accession>
<dbReference type="Proteomes" id="UP000824533">
    <property type="component" value="Linkage Group LG27"/>
</dbReference>
<protein>
    <submittedName>
        <fullName evidence="1">Uncharacterized protein</fullName>
    </submittedName>
</protein>
<name>A0ACC1CG45_9NEOP</name>
<sequence>MLKSKNLYLVLFLVHNTKGFNTAIHSSLSENDESDVPGVPKGLAHSGSYESGPSKKLNLEETDLEPPKRAKATSSSIKSKMKPTSKTKTLKNKYSDSDDWESILSSVSDGDYQNIQDSNMDDIMQMFSGLSLIKHGYLKIPKNQLKRIDDDSEKVKRFLSEVNAGDQAELFGSNPHYKQSHKYGDLSRRFVPQYPYTDKQKDDPLTPKLAPPEVVLAAAKESALLEASKPINPTDDLIRKDILRTGQYWNSVWKEDMDPSTILRNKKKKNLMQLGSIRAQISPGTKLYDLISKLKNISPRLLYVINIKDDKQSDF</sequence>